<proteinExistence type="predicted"/>
<organism evidence="2 3">
    <name type="scientific">Streptomyces fumanus</name>
    <dbReference type="NCBI Taxonomy" id="67302"/>
    <lineage>
        <taxon>Bacteria</taxon>
        <taxon>Bacillati</taxon>
        <taxon>Actinomycetota</taxon>
        <taxon>Actinomycetes</taxon>
        <taxon>Kitasatosporales</taxon>
        <taxon>Streptomycetaceae</taxon>
        <taxon>Streptomyces</taxon>
    </lineage>
</organism>
<feature type="region of interest" description="Disordered" evidence="1">
    <location>
        <begin position="69"/>
        <end position="89"/>
    </location>
</feature>
<dbReference type="EMBL" id="BNBI01000001">
    <property type="protein sequence ID" value="GHE83655.1"/>
    <property type="molecule type" value="Genomic_DNA"/>
</dbReference>
<reference evidence="2" key="2">
    <citation type="submission" date="2020-09" db="EMBL/GenBank/DDBJ databases">
        <authorList>
            <person name="Sun Q."/>
            <person name="Ohkuma M."/>
        </authorList>
    </citation>
    <scope>NUCLEOTIDE SEQUENCE</scope>
    <source>
        <strain evidence="2">JCM 4477</strain>
    </source>
</reference>
<evidence type="ECO:0000313" key="2">
    <source>
        <dbReference type="EMBL" id="GHE83655.1"/>
    </source>
</evidence>
<dbReference type="AlphaFoldDB" id="A0A919DTQ7"/>
<accession>A0A919DTQ7</accession>
<reference evidence="2" key="1">
    <citation type="journal article" date="2014" name="Int. J. Syst. Evol. Microbiol.">
        <title>Complete genome sequence of Corynebacterium casei LMG S-19264T (=DSM 44701T), isolated from a smear-ripened cheese.</title>
        <authorList>
            <consortium name="US DOE Joint Genome Institute (JGI-PGF)"/>
            <person name="Walter F."/>
            <person name="Albersmeier A."/>
            <person name="Kalinowski J."/>
            <person name="Ruckert C."/>
        </authorList>
    </citation>
    <scope>NUCLEOTIDE SEQUENCE</scope>
    <source>
        <strain evidence="2">JCM 4477</strain>
    </source>
</reference>
<dbReference type="Proteomes" id="UP000630718">
    <property type="component" value="Unassembled WGS sequence"/>
</dbReference>
<protein>
    <submittedName>
        <fullName evidence="2">Uncharacterized protein</fullName>
    </submittedName>
</protein>
<sequence length="119" mass="12436">MVAGVTPVLVHNATSGQKCDLTLGAGPNAREGVGLENGDIEADDVRDLINESGNKYGCHTCDATTPGTKDGDWIPDHQPPSSLVAPGSPQTAYPHCLPCARRQGGVVSQLSQGKSKKEW</sequence>
<evidence type="ECO:0000256" key="1">
    <source>
        <dbReference type="SAM" id="MobiDB-lite"/>
    </source>
</evidence>
<evidence type="ECO:0000313" key="3">
    <source>
        <dbReference type="Proteomes" id="UP000630718"/>
    </source>
</evidence>
<keyword evidence="3" id="KW-1185">Reference proteome</keyword>
<gene>
    <name evidence="2" type="ORF">GCM10018772_02660</name>
</gene>
<name>A0A919DTQ7_9ACTN</name>
<comment type="caution">
    <text evidence="2">The sequence shown here is derived from an EMBL/GenBank/DDBJ whole genome shotgun (WGS) entry which is preliminary data.</text>
</comment>